<dbReference type="PATRIC" id="fig|426355.14.peg.2700"/>
<protein>
    <submittedName>
        <fullName evidence="1">Uncharacterized protein</fullName>
    </submittedName>
</protein>
<evidence type="ECO:0000313" key="2">
    <source>
        <dbReference type="Proteomes" id="UP000006589"/>
    </source>
</evidence>
<organism evidence="1 2">
    <name type="scientific">Methylobacterium radiotolerans (strain ATCC 27329 / DSM 1819 / JCM 2831 / NBRC 15690 / NCIMB 10815 / 0-1)</name>
    <dbReference type="NCBI Taxonomy" id="426355"/>
    <lineage>
        <taxon>Bacteria</taxon>
        <taxon>Pseudomonadati</taxon>
        <taxon>Pseudomonadota</taxon>
        <taxon>Alphaproteobacteria</taxon>
        <taxon>Hyphomicrobiales</taxon>
        <taxon>Methylobacteriaceae</taxon>
        <taxon>Methylobacterium</taxon>
    </lineage>
</organism>
<dbReference type="AlphaFoldDB" id="B1M169"/>
<dbReference type="HOGENOM" id="CLU_1883340_0_0_5"/>
<proteinExistence type="predicted"/>
<dbReference type="eggNOG" id="ENOG5032N7A">
    <property type="taxonomic scope" value="Bacteria"/>
</dbReference>
<dbReference type="OrthoDB" id="8410638at2"/>
<dbReference type="RefSeq" id="WP_012319588.1">
    <property type="nucleotide sequence ID" value="NC_010505.1"/>
</dbReference>
<dbReference type="STRING" id="426355.Mrad2831_2635"/>
<accession>B1M169</accession>
<reference evidence="1 2" key="1">
    <citation type="submission" date="2008-03" db="EMBL/GenBank/DDBJ databases">
        <title>Complete sequence of chromosome of Methylobacterium radiotolerans JCM 2831.</title>
        <authorList>
            <consortium name="US DOE Joint Genome Institute"/>
            <person name="Copeland A."/>
            <person name="Lucas S."/>
            <person name="Lapidus A."/>
            <person name="Glavina del Rio T."/>
            <person name="Dalin E."/>
            <person name="Tice H."/>
            <person name="Bruce D."/>
            <person name="Goodwin L."/>
            <person name="Pitluck S."/>
            <person name="Kiss H."/>
            <person name="Brettin T."/>
            <person name="Detter J.C."/>
            <person name="Han C."/>
            <person name="Kuske C.R."/>
            <person name="Schmutz J."/>
            <person name="Larimer F."/>
            <person name="Land M."/>
            <person name="Hauser L."/>
            <person name="Kyrpides N."/>
            <person name="Mikhailova N."/>
            <person name="Marx C.J."/>
            <person name="Richardson P."/>
        </authorList>
    </citation>
    <scope>NUCLEOTIDE SEQUENCE [LARGE SCALE GENOMIC DNA]</scope>
    <source>
        <strain evidence="2">ATCC 27329 / DSM 1819 / JCM 2831 / NBRC 15690 / NCIMB 10815 / 0-1</strain>
    </source>
</reference>
<dbReference type="KEGG" id="mrd:Mrad2831_2635"/>
<dbReference type="Proteomes" id="UP000006589">
    <property type="component" value="Chromosome"/>
</dbReference>
<sequence length="135" mass="14772">MTAGADGEGGFSGWMGIREPGKAFDAQLKLMKVAEKAGELALFKRLENALALAMNAIRVNVMTVPEVIFREMSGFPDEKTLTWRRTSLDQCRAALTAAERDIAKAMEADAGAPRDRELTLTQQTGPRRAQVFRAS</sequence>
<name>B1M169_METRJ</name>
<evidence type="ECO:0000313" key="1">
    <source>
        <dbReference type="EMBL" id="ACB24619.1"/>
    </source>
</evidence>
<dbReference type="GeneID" id="6138677"/>
<gene>
    <name evidence="1" type="ordered locus">Mrad2831_2635</name>
</gene>
<dbReference type="EMBL" id="CP001001">
    <property type="protein sequence ID" value="ACB24619.1"/>
    <property type="molecule type" value="Genomic_DNA"/>
</dbReference>